<keyword evidence="1" id="KW-0472">Membrane</keyword>
<dbReference type="RefSeq" id="WP_320384832.1">
    <property type="nucleotide sequence ID" value="NZ_JAROCA020000001.1"/>
</dbReference>
<feature type="transmembrane region" description="Helical" evidence="1">
    <location>
        <begin position="12"/>
        <end position="30"/>
    </location>
</feature>
<keyword evidence="1" id="KW-0812">Transmembrane</keyword>
<accession>A0ABU5CJ95</accession>
<dbReference type="EMBL" id="JAROCA020000001">
    <property type="protein sequence ID" value="MDY0406413.1"/>
    <property type="molecule type" value="Genomic_DNA"/>
</dbReference>
<evidence type="ECO:0000313" key="2">
    <source>
        <dbReference type="EMBL" id="MDY0406413.1"/>
    </source>
</evidence>
<organism evidence="2 3">
    <name type="scientific">Tigheibacillus jepli</name>
    <dbReference type="NCBI Taxonomy" id="3035914"/>
    <lineage>
        <taxon>Bacteria</taxon>
        <taxon>Bacillati</taxon>
        <taxon>Bacillota</taxon>
        <taxon>Bacilli</taxon>
        <taxon>Bacillales</taxon>
        <taxon>Bacillaceae</taxon>
        <taxon>Tigheibacillus</taxon>
    </lineage>
</organism>
<evidence type="ECO:0000313" key="3">
    <source>
        <dbReference type="Proteomes" id="UP001228376"/>
    </source>
</evidence>
<evidence type="ECO:0000256" key="1">
    <source>
        <dbReference type="SAM" id="Phobius"/>
    </source>
</evidence>
<feature type="transmembrane region" description="Helical" evidence="1">
    <location>
        <begin position="36"/>
        <end position="59"/>
    </location>
</feature>
<reference evidence="2 3" key="1">
    <citation type="submission" date="2023-10" db="EMBL/GenBank/DDBJ databases">
        <title>179-bfca-hs.</title>
        <authorList>
            <person name="Miliotis G."/>
            <person name="Sengupta P."/>
            <person name="Hameed A."/>
            <person name="Chuvochina M."/>
            <person name="Mcdonagh F."/>
            <person name="Simpson A.C."/>
            <person name="Singh N.K."/>
            <person name="Rekha P.D."/>
            <person name="Raman K."/>
            <person name="Hugenholtz P."/>
            <person name="Venkateswaran K."/>
        </authorList>
    </citation>
    <scope>NUCLEOTIDE SEQUENCE [LARGE SCALE GENOMIC DNA]</scope>
    <source>
        <strain evidence="2 3">179-BFC-A-HS</strain>
    </source>
</reference>
<proteinExistence type="predicted"/>
<name>A0ABU5CJ95_9BACI</name>
<keyword evidence="1" id="KW-1133">Transmembrane helix</keyword>
<dbReference type="Proteomes" id="UP001228376">
    <property type="component" value="Unassembled WGS sequence"/>
</dbReference>
<sequence length="69" mass="7732">MLGLDEAQRKQMSMIGWISPIMIGFISLNAPAALPLYWAVGGLFIIGQTLISKQIFFAHKRELEAKKNK</sequence>
<comment type="caution">
    <text evidence="2">The sequence shown here is derived from an EMBL/GenBank/DDBJ whole genome shotgun (WGS) entry which is preliminary data.</text>
</comment>
<protein>
    <submittedName>
        <fullName evidence="2">YidC/Oxa1 family membrane protein insertase</fullName>
    </submittedName>
</protein>
<keyword evidence="3" id="KW-1185">Reference proteome</keyword>
<gene>
    <name evidence="2" type="ORF">P5G51_014345</name>
</gene>